<sequence length="70" mass="8480">MNKLQRQTLTRRPNRSRKSLLWRIRQLCRFWQPIAGFVLTVLGFLIKFWQPILAAIAQLVEWVSHFLSDW</sequence>
<protein>
    <submittedName>
        <fullName evidence="1">Uncharacterized protein</fullName>
    </submittedName>
</protein>
<gene>
    <name evidence="1" type="ORF">IQ276_01620</name>
</gene>
<organism evidence="1 2">
    <name type="scientific">Desmonostoc muscorum LEGE 12446</name>
    <dbReference type="NCBI Taxonomy" id="1828758"/>
    <lineage>
        <taxon>Bacteria</taxon>
        <taxon>Bacillati</taxon>
        <taxon>Cyanobacteriota</taxon>
        <taxon>Cyanophyceae</taxon>
        <taxon>Nostocales</taxon>
        <taxon>Nostocaceae</taxon>
        <taxon>Desmonostoc</taxon>
    </lineage>
</organism>
<name>A0A8J6ZHM4_DESMC</name>
<evidence type="ECO:0000313" key="2">
    <source>
        <dbReference type="Proteomes" id="UP000622533"/>
    </source>
</evidence>
<reference evidence="1" key="1">
    <citation type="submission" date="2020-10" db="EMBL/GenBank/DDBJ databases">
        <authorList>
            <person name="Castelo-Branco R."/>
            <person name="Eusebio N."/>
            <person name="Adriana R."/>
            <person name="Vieira A."/>
            <person name="Brugerolle De Fraissinette N."/>
            <person name="Rezende De Castro R."/>
            <person name="Schneider M.P."/>
            <person name="Vasconcelos V."/>
            <person name="Leao P.N."/>
        </authorList>
    </citation>
    <scope>NUCLEOTIDE SEQUENCE</scope>
    <source>
        <strain evidence="1">LEGE 12446</strain>
    </source>
</reference>
<proteinExistence type="predicted"/>
<dbReference type="EMBL" id="JADEXS010000010">
    <property type="protein sequence ID" value="MBE9021200.1"/>
    <property type="molecule type" value="Genomic_DNA"/>
</dbReference>
<dbReference type="Proteomes" id="UP000622533">
    <property type="component" value="Unassembled WGS sequence"/>
</dbReference>
<evidence type="ECO:0000313" key="1">
    <source>
        <dbReference type="EMBL" id="MBE9021200.1"/>
    </source>
</evidence>
<dbReference type="RefSeq" id="WP_193913145.1">
    <property type="nucleotide sequence ID" value="NZ_JADEXS020000004.1"/>
</dbReference>
<accession>A0A8J6ZHM4</accession>
<dbReference type="AlphaFoldDB" id="A0A8J6ZHM4"/>
<comment type="caution">
    <text evidence="1">The sequence shown here is derived from an EMBL/GenBank/DDBJ whole genome shotgun (WGS) entry which is preliminary data.</text>
</comment>
<keyword evidence="2" id="KW-1185">Reference proteome</keyword>